<proteinExistence type="predicted"/>
<sequence length="187" mass="19974">MTDGFARRHVRSLTAVLSVASLALVIAAVRGFVPASAVPHAPDAVLHALPTVNAALSAAAIGTIAVGWRAIRNGNVRRHKAAMLASTLLFVLFLAFYLYRIVVEGTTGFGGPEAVYTYVYLPILIIHMGLAMVSIPLVYYALLLAGTREISEIPATNHAKVGRVAASLWLVSFALGIVVYLLLYVLY</sequence>
<dbReference type="PANTHER" id="PTHR37692">
    <property type="entry name" value="HYPOTHETICAL MEMBRANE SPANNING PROTEIN"/>
    <property type="match status" value="1"/>
</dbReference>
<keyword evidence="1" id="KW-0812">Transmembrane</keyword>
<dbReference type="Pfam" id="PF04238">
    <property type="entry name" value="DUF420"/>
    <property type="match status" value="1"/>
</dbReference>
<dbReference type="Proteomes" id="UP000066737">
    <property type="component" value="Chromosome I"/>
</dbReference>
<keyword evidence="1" id="KW-0472">Membrane</keyword>
<keyword evidence="3" id="KW-1185">Reference proteome</keyword>
<accession>A0A0U5CZ49</accession>
<dbReference type="KEGG" id="hhb:Hhub_2803"/>
<reference evidence="3" key="1">
    <citation type="journal article" date="2016" name="Environ. Microbiol.">
        <title>The complete genome of a viable archaeum isolated from 123-million-year-old rock salt.</title>
        <authorList>
            <person name="Jaakkola S.T."/>
            <person name="Pfeiffer F."/>
            <person name="Ravantti J.J."/>
            <person name="Guo Q."/>
            <person name="Liu Y."/>
            <person name="Chen X."/>
            <person name="Ma H."/>
            <person name="Yang C."/>
            <person name="Oksanen H.M."/>
            <person name="Bamford D.H."/>
        </authorList>
    </citation>
    <scope>NUCLEOTIDE SEQUENCE</scope>
    <source>
        <strain evidence="3">JI20-1</strain>
    </source>
</reference>
<feature type="transmembrane region" description="Helical" evidence="1">
    <location>
        <begin position="45"/>
        <end position="69"/>
    </location>
</feature>
<dbReference type="PANTHER" id="PTHR37692:SF1">
    <property type="entry name" value="DUF420 DOMAIN-CONTAINING PROTEIN"/>
    <property type="match status" value="1"/>
</dbReference>
<dbReference type="EMBL" id="LN831302">
    <property type="protein sequence ID" value="CQH58689.1"/>
    <property type="molecule type" value="Genomic_DNA"/>
</dbReference>
<organism evidence="2 3">
    <name type="scientific">Halobacterium hubeiense</name>
    <dbReference type="NCBI Taxonomy" id="1407499"/>
    <lineage>
        <taxon>Archaea</taxon>
        <taxon>Methanobacteriati</taxon>
        <taxon>Methanobacteriota</taxon>
        <taxon>Stenosarchaea group</taxon>
        <taxon>Halobacteria</taxon>
        <taxon>Halobacteriales</taxon>
        <taxon>Halobacteriaceae</taxon>
        <taxon>Halobacterium</taxon>
    </lineage>
</organism>
<gene>
    <name evidence="2" type="ORF">HHUB_2803</name>
</gene>
<feature type="transmembrane region" description="Helical" evidence="1">
    <location>
        <begin position="81"/>
        <end position="99"/>
    </location>
</feature>
<evidence type="ECO:0000313" key="3">
    <source>
        <dbReference type="Proteomes" id="UP000066737"/>
    </source>
</evidence>
<protein>
    <submittedName>
        <fullName evidence="2">DUF420 family protein</fullName>
    </submittedName>
</protein>
<name>A0A0U5CZ49_9EURY</name>
<feature type="transmembrane region" description="Helical" evidence="1">
    <location>
        <begin position="164"/>
        <end position="186"/>
    </location>
</feature>
<dbReference type="GeneID" id="26659434"/>
<dbReference type="AlphaFoldDB" id="A0A0U5CZ49"/>
<evidence type="ECO:0000313" key="2">
    <source>
        <dbReference type="EMBL" id="CQH58689.1"/>
    </source>
</evidence>
<dbReference type="OrthoDB" id="202206at2157"/>
<dbReference type="InterPro" id="IPR007352">
    <property type="entry name" value="DUF420"/>
</dbReference>
<dbReference type="RefSeq" id="WP_059057214.1">
    <property type="nucleotide sequence ID" value="NZ_CEML01000001.1"/>
</dbReference>
<feature type="transmembrane region" description="Helical" evidence="1">
    <location>
        <begin position="119"/>
        <end position="143"/>
    </location>
</feature>
<feature type="transmembrane region" description="Helical" evidence="1">
    <location>
        <begin position="12"/>
        <end position="33"/>
    </location>
</feature>
<evidence type="ECO:0000256" key="1">
    <source>
        <dbReference type="SAM" id="Phobius"/>
    </source>
</evidence>
<dbReference type="STRING" id="1407499.HHUB_2803"/>
<keyword evidence="1" id="KW-1133">Transmembrane helix</keyword>